<organism evidence="1 2">
    <name type="scientific">Macrococcus equipercicus</name>
    <dbReference type="NCBI Taxonomy" id="69967"/>
    <lineage>
        <taxon>Bacteria</taxon>
        <taxon>Bacillati</taxon>
        <taxon>Bacillota</taxon>
        <taxon>Bacilli</taxon>
        <taxon>Bacillales</taxon>
        <taxon>Staphylococcaceae</taxon>
        <taxon>Macrococcus</taxon>
    </lineage>
</organism>
<dbReference type="KEGG" id="mequ:KFV11_06985"/>
<dbReference type="RefSeq" id="WP_254249562.1">
    <property type="nucleotide sequence ID" value="NZ_CP073809.1"/>
</dbReference>
<accession>A0A9Q9BNX5</accession>
<evidence type="ECO:0000313" key="2">
    <source>
        <dbReference type="Proteomes" id="UP001057381"/>
    </source>
</evidence>
<sequence>MRGVKITIDDKAVIFELTTSEAFEEYDSNREGFKRYFKDIIKLNNLALIIIKKPLAARPNTDRDQTIDS</sequence>
<name>A0A9Q9BNX5_9STAP</name>
<dbReference type="AlphaFoldDB" id="A0A9Q9BNX5"/>
<gene>
    <name evidence="1" type="ORF">KFV11_06985</name>
</gene>
<proteinExistence type="predicted"/>
<reference evidence="1" key="1">
    <citation type="submission" date="2021-04" db="EMBL/GenBank/DDBJ databases">
        <title>Complete Genome Sequences of Macrococcus spp. from dog and cattle.</title>
        <authorList>
            <person name="Schwendener S."/>
            <person name="Perreten V."/>
        </authorList>
    </citation>
    <scope>NUCLEOTIDE SEQUENCE</scope>
    <source>
        <strain evidence="1">Epi0143-OL</strain>
    </source>
</reference>
<protein>
    <submittedName>
        <fullName evidence="1">Uncharacterized protein</fullName>
    </submittedName>
</protein>
<dbReference type="EMBL" id="CP073809">
    <property type="protein sequence ID" value="UTH13021.1"/>
    <property type="molecule type" value="Genomic_DNA"/>
</dbReference>
<dbReference type="Proteomes" id="UP001057381">
    <property type="component" value="Chromosome"/>
</dbReference>
<evidence type="ECO:0000313" key="1">
    <source>
        <dbReference type="EMBL" id="UTH13021.1"/>
    </source>
</evidence>